<accession>A0A015J119</accession>
<sequence>MACLKLFSGNLPEVANNILYYIRDDTSSLYSCVLVNRFLCRLAIPILWENPLFTKWKDGFQHHFLDIYFLFLDEEDKKCLNKETLVIQRIKSFSFKPLFDYPSFIKNLSTYQLEWQVVNWLYFIQQTNLLSNSSSTNQNEDSKSYISLTIKDHSNIDSLTLKNHESIINLNNKKKLLSKDMSNVICTLLIKLFIKNNANLNNLNISILSQNNFFIDLFEFIIMKPNFIKDINYLTISSKNIYLSNQFDSFLYSIPNLFTSIKNLNLNLKVNDVPLTKSLADTIHSQSNISHITISFTKSDIIYLFDTFEYCSKTLISLKFLECDFTSINVSSFRGLKYLTQLKYFYLINCLGFKLHVIQPLLNISTPLMIKSLTITDGNISTNSIQLLLQKIGNYLEYLFLSIPIEFIRELIINNIIDYCDKIKFLHLNHIDYKNIPQICSLVSHFRNHLKYLTLEYNFKSFNTSNALDLFPNNTNKYEHQKGSLELLKELDKILPNNLDYLNLYISIDPNQLNDFLITCKRIGLKNLLLRNNNIENLQNILNILKEFAINNNNLNYLAYGIEYFDTFRKNQQKSEILTKEIQSFGKLEKMKKYDDLVINIFDFDKD</sequence>
<dbReference type="PROSITE" id="PS51450">
    <property type="entry name" value="LRR"/>
    <property type="match status" value="1"/>
</dbReference>
<dbReference type="EMBL" id="JEMT01024048">
    <property type="protein sequence ID" value="EXX63207.1"/>
    <property type="molecule type" value="Genomic_DNA"/>
</dbReference>
<dbReference type="AlphaFoldDB" id="A0A015J119"/>
<reference evidence="1 2" key="1">
    <citation type="submission" date="2014-02" db="EMBL/GenBank/DDBJ databases">
        <title>Single nucleus genome sequencing reveals high similarity among nuclei of an endomycorrhizal fungus.</title>
        <authorList>
            <person name="Lin K."/>
            <person name="Geurts R."/>
            <person name="Zhang Z."/>
            <person name="Limpens E."/>
            <person name="Saunders D.G."/>
            <person name="Mu D."/>
            <person name="Pang E."/>
            <person name="Cao H."/>
            <person name="Cha H."/>
            <person name="Lin T."/>
            <person name="Zhou Q."/>
            <person name="Shang Y."/>
            <person name="Li Y."/>
            <person name="Ivanov S."/>
            <person name="Sharma T."/>
            <person name="Velzen R.V."/>
            <person name="Ruijter N.D."/>
            <person name="Aanen D.K."/>
            <person name="Win J."/>
            <person name="Kamoun S."/>
            <person name="Bisseling T."/>
            <person name="Huang S."/>
        </authorList>
    </citation>
    <scope>NUCLEOTIDE SEQUENCE [LARGE SCALE GENOMIC DNA]</scope>
    <source>
        <strain evidence="2">DAOM197198w</strain>
    </source>
</reference>
<gene>
    <name evidence="1" type="ORF">RirG_154400</name>
</gene>
<evidence type="ECO:0000313" key="2">
    <source>
        <dbReference type="Proteomes" id="UP000022910"/>
    </source>
</evidence>
<comment type="caution">
    <text evidence="1">The sequence shown here is derived from an EMBL/GenBank/DDBJ whole genome shotgun (WGS) entry which is preliminary data.</text>
</comment>
<evidence type="ECO:0008006" key="3">
    <source>
        <dbReference type="Google" id="ProtNLM"/>
    </source>
</evidence>
<dbReference type="Proteomes" id="UP000022910">
    <property type="component" value="Unassembled WGS sequence"/>
</dbReference>
<dbReference type="HOGENOM" id="CLU_375588_0_0_1"/>
<dbReference type="SMR" id="A0A015J119"/>
<protein>
    <recommendedName>
        <fullName evidence="3">F-box domain-containing protein</fullName>
    </recommendedName>
</protein>
<dbReference type="OrthoDB" id="2362609at2759"/>
<proteinExistence type="predicted"/>
<name>A0A015J119_RHIIW</name>
<evidence type="ECO:0000313" key="1">
    <source>
        <dbReference type="EMBL" id="EXX63207.1"/>
    </source>
</evidence>
<organism evidence="1 2">
    <name type="scientific">Rhizophagus irregularis (strain DAOM 197198w)</name>
    <name type="common">Glomus intraradices</name>
    <dbReference type="NCBI Taxonomy" id="1432141"/>
    <lineage>
        <taxon>Eukaryota</taxon>
        <taxon>Fungi</taxon>
        <taxon>Fungi incertae sedis</taxon>
        <taxon>Mucoromycota</taxon>
        <taxon>Glomeromycotina</taxon>
        <taxon>Glomeromycetes</taxon>
        <taxon>Glomerales</taxon>
        <taxon>Glomeraceae</taxon>
        <taxon>Rhizophagus</taxon>
    </lineage>
</organism>
<keyword evidence="2" id="KW-1185">Reference proteome</keyword>
<dbReference type="InterPro" id="IPR001611">
    <property type="entry name" value="Leu-rich_rpt"/>
</dbReference>